<dbReference type="AlphaFoldDB" id="A0A918YR48"/>
<reference evidence="1" key="2">
    <citation type="submission" date="2020-09" db="EMBL/GenBank/DDBJ databases">
        <authorList>
            <person name="Sun Q."/>
            <person name="Ohkuma M."/>
        </authorList>
    </citation>
    <scope>NUCLEOTIDE SEQUENCE</scope>
    <source>
        <strain evidence="1">JCM 4714</strain>
    </source>
</reference>
<comment type="caution">
    <text evidence="1">The sequence shown here is derived from an EMBL/GenBank/DDBJ whole genome shotgun (WGS) entry which is preliminary data.</text>
</comment>
<reference evidence="1" key="1">
    <citation type="journal article" date="2014" name="Int. J. Syst. Evol. Microbiol.">
        <title>Complete genome sequence of Corynebacterium casei LMG S-19264T (=DSM 44701T), isolated from a smear-ripened cheese.</title>
        <authorList>
            <consortium name="US DOE Joint Genome Institute (JGI-PGF)"/>
            <person name="Walter F."/>
            <person name="Albersmeier A."/>
            <person name="Kalinowski J."/>
            <person name="Ruckert C."/>
        </authorList>
    </citation>
    <scope>NUCLEOTIDE SEQUENCE</scope>
    <source>
        <strain evidence="1">JCM 4714</strain>
    </source>
</reference>
<organism evidence="1 2">
    <name type="scientific">Streptomyces alanosinicus</name>
    <dbReference type="NCBI Taxonomy" id="68171"/>
    <lineage>
        <taxon>Bacteria</taxon>
        <taxon>Bacillati</taxon>
        <taxon>Actinomycetota</taxon>
        <taxon>Actinomycetes</taxon>
        <taxon>Kitasatosporales</taxon>
        <taxon>Streptomycetaceae</taxon>
        <taxon>Streptomyces</taxon>
    </lineage>
</organism>
<sequence>MDGLRPALVTGSAVVALAAVAALVIPGRRSAAGVGAGEEQALGQVLETGTSEAASLEPSVR</sequence>
<name>A0A918YR48_9ACTN</name>
<keyword evidence="2" id="KW-1185">Reference proteome</keyword>
<gene>
    <name evidence="1" type="ORF">GCM10010339_75310</name>
</gene>
<dbReference type="Proteomes" id="UP000655443">
    <property type="component" value="Unassembled WGS sequence"/>
</dbReference>
<accession>A0A918YR48</accession>
<dbReference type="EMBL" id="BMVG01000033">
    <property type="protein sequence ID" value="GHE12344.1"/>
    <property type="molecule type" value="Genomic_DNA"/>
</dbReference>
<proteinExistence type="predicted"/>
<evidence type="ECO:0000313" key="1">
    <source>
        <dbReference type="EMBL" id="GHE12344.1"/>
    </source>
</evidence>
<protein>
    <submittedName>
        <fullName evidence="1">Uncharacterized protein</fullName>
    </submittedName>
</protein>
<evidence type="ECO:0000313" key="2">
    <source>
        <dbReference type="Proteomes" id="UP000655443"/>
    </source>
</evidence>